<gene>
    <name evidence="1" type="ORF">NMQ05_17000</name>
</gene>
<keyword evidence="2" id="KW-1185">Reference proteome</keyword>
<organism evidence="1 2">
    <name type="scientific">Microbacterium maritypicum</name>
    <name type="common">Microbacterium liquefaciens</name>
    <dbReference type="NCBI Taxonomy" id="33918"/>
    <lineage>
        <taxon>Bacteria</taxon>
        <taxon>Bacillati</taxon>
        <taxon>Actinomycetota</taxon>
        <taxon>Actinomycetes</taxon>
        <taxon>Micrococcales</taxon>
        <taxon>Microbacteriaceae</taxon>
        <taxon>Microbacterium</taxon>
    </lineage>
</organism>
<dbReference type="EMBL" id="CP101471">
    <property type="protein sequence ID" value="UTT52757.1"/>
    <property type="molecule type" value="Genomic_DNA"/>
</dbReference>
<dbReference type="Proteomes" id="UP001060245">
    <property type="component" value="Chromosome"/>
</dbReference>
<evidence type="ECO:0000313" key="2">
    <source>
        <dbReference type="Proteomes" id="UP001060245"/>
    </source>
</evidence>
<protein>
    <submittedName>
        <fullName evidence="1">MFS transporter</fullName>
    </submittedName>
</protein>
<evidence type="ECO:0000313" key="1">
    <source>
        <dbReference type="EMBL" id="UTT52757.1"/>
    </source>
</evidence>
<proteinExistence type="predicted"/>
<name>A0ACD4B4Z6_MICMQ</name>
<accession>A0ACD4B4Z6</accession>
<sequence>MSEPEPHQGVPEPVATANSGAVAVVGLDLRGETPAPKKQVYSWALWDWATQPFNTVILTFVFTALYLVGEGFLPPEVASLDVDDPVRLAAEADLASGLGLGSTIAALGILLLAPVLGQRADAAGRQKLWLGIGTGALVMCMLGLWFVEPTPSLFWLGVALISAATVFQEIAAVNSNAMLIGIANPKNVGRISGLGWGFGYLGGIIALVIVVVLDTFDWFGMSTDNGLAYRLIAVGCAVWAIIFSIPIFLNVPEPSLGRPERRVGFFASYPLLVKDVAGLYRDPETRPTFWYLLASAVFRDGLGGVFAFGAIIGTAVFKFETQEIIIFGIAANLIAGVSTIAAGRLDDYLGPKRIILASIGSMIVAGLAVFFLRDAGPIVFWIGGLILCAFVGPAQAAARSFLARVTPAGREGEIFGLYATTGRAASWMASGAWTLLIVLTAQTAFGILGIVVVLIAGFLLLLPVKAPR</sequence>
<reference evidence="1" key="1">
    <citation type="submission" date="2022-07" db="EMBL/GenBank/DDBJ databases">
        <title>Complete genome of DND4.</title>
        <authorList>
            <person name="Cao G."/>
        </authorList>
    </citation>
    <scope>NUCLEOTIDE SEQUENCE</scope>
    <source>
        <strain evidence="1">DND4</strain>
    </source>
</reference>